<evidence type="ECO:0008006" key="4">
    <source>
        <dbReference type="Google" id="ProtNLM"/>
    </source>
</evidence>
<dbReference type="STRING" id="101127.A0A1X2GAS2"/>
<dbReference type="Proteomes" id="UP000242146">
    <property type="component" value="Unassembled WGS sequence"/>
</dbReference>
<dbReference type="AlphaFoldDB" id="A0A1X2GAS2"/>
<organism evidence="2 3">
    <name type="scientific">Hesseltinella vesiculosa</name>
    <dbReference type="NCBI Taxonomy" id="101127"/>
    <lineage>
        <taxon>Eukaryota</taxon>
        <taxon>Fungi</taxon>
        <taxon>Fungi incertae sedis</taxon>
        <taxon>Mucoromycota</taxon>
        <taxon>Mucoromycotina</taxon>
        <taxon>Mucoromycetes</taxon>
        <taxon>Mucorales</taxon>
        <taxon>Cunninghamellaceae</taxon>
        <taxon>Hesseltinella</taxon>
    </lineage>
</organism>
<gene>
    <name evidence="2" type="ORF">DM01DRAFT_1260872</name>
</gene>
<feature type="non-terminal residue" evidence="2">
    <location>
        <position position="100"/>
    </location>
</feature>
<dbReference type="PANTHER" id="PTHR31836">
    <property type="match status" value="1"/>
</dbReference>
<reference evidence="2 3" key="1">
    <citation type="submission" date="2016-07" db="EMBL/GenBank/DDBJ databases">
        <title>Pervasive Adenine N6-methylation of Active Genes in Fungi.</title>
        <authorList>
            <consortium name="DOE Joint Genome Institute"/>
            <person name="Mondo S.J."/>
            <person name="Dannebaum R.O."/>
            <person name="Kuo R.C."/>
            <person name="Labutti K."/>
            <person name="Haridas S."/>
            <person name="Kuo A."/>
            <person name="Salamov A."/>
            <person name="Ahrendt S.R."/>
            <person name="Lipzen A."/>
            <person name="Sullivan W."/>
            <person name="Andreopoulos W.B."/>
            <person name="Clum A."/>
            <person name="Lindquist E."/>
            <person name="Daum C."/>
            <person name="Ramamoorthy G.K."/>
            <person name="Gryganskyi A."/>
            <person name="Culley D."/>
            <person name="Magnuson J.K."/>
            <person name="James T.Y."/>
            <person name="O'Malley M.A."/>
            <person name="Stajich J.E."/>
            <person name="Spatafora J.W."/>
            <person name="Visel A."/>
            <person name="Grigoriev I.V."/>
        </authorList>
    </citation>
    <scope>NUCLEOTIDE SEQUENCE [LARGE SCALE GENOMIC DNA]</scope>
    <source>
        <strain evidence="2 3">NRRL 3301</strain>
    </source>
</reference>
<dbReference type="Gene3D" id="2.40.40.10">
    <property type="entry name" value="RlpA-like domain"/>
    <property type="match status" value="1"/>
</dbReference>
<dbReference type="InterPro" id="IPR036908">
    <property type="entry name" value="RlpA-like_sf"/>
</dbReference>
<name>A0A1X2GAS2_9FUNG</name>
<dbReference type="InterPro" id="IPR051477">
    <property type="entry name" value="Expansin_CellWall"/>
</dbReference>
<protein>
    <recommendedName>
        <fullName evidence="4">RlpA-like protein double-psi beta-barrel domain-containing protein</fullName>
    </recommendedName>
</protein>
<evidence type="ECO:0000313" key="2">
    <source>
        <dbReference type="EMBL" id="ORX48551.1"/>
    </source>
</evidence>
<dbReference type="EMBL" id="MCGT01000029">
    <property type="protein sequence ID" value="ORX48551.1"/>
    <property type="molecule type" value="Genomic_DNA"/>
</dbReference>
<sequence>FDGIATYYGPGVGSCGEMDTDEELVVALNQPQMNNGANPNQSPECDKKVQITGEGGESTTARIVDTCPQCPRGDLDLSPKVFKIVCGDLDKGRCKIKWKF</sequence>
<proteinExistence type="predicted"/>
<keyword evidence="3" id="KW-1185">Reference proteome</keyword>
<feature type="non-terminal residue" evidence="2">
    <location>
        <position position="1"/>
    </location>
</feature>
<accession>A0A1X2GAS2</accession>
<keyword evidence="1" id="KW-0732">Signal</keyword>
<dbReference type="CDD" id="cd22191">
    <property type="entry name" value="DPBB_RlpA_EXP_N-like"/>
    <property type="match status" value="1"/>
</dbReference>
<dbReference type="OrthoDB" id="406505at2759"/>
<comment type="caution">
    <text evidence="2">The sequence shown here is derived from an EMBL/GenBank/DDBJ whole genome shotgun (WGS) entry which is preliminary data.</text>
</comment>
<dbReference type="PANTHER" id="PTHR31836:SF28">
    <property type="entry name" value="SRCR DOMAIN-CONTAINING PROTEIN-RELATED"/>
    <property type="match status" value="1"/>
</dbReference>
<evidence type="ECO:0000256" key="1">
    <source>
        <dbReference type="ARBA" id="ARBA00022729"/>
    </source>
</evidence>
<evidence type="ECO:0000313" key="3">
    <source>
        <dbReference type="Proteomes" id="UP000242146"/>
    </source>
</evidence>
<dbReference type="SUPFAM" id="SSF50685">
    <property type="entry name" value="Barwin-like endoglucanases"/>
    <property type="match status" value="1"/>
</dbReference>